<dbReference type="InParanoid" id="A0A061EVB3"/>
<dbReference type="EMBL" id="CM001883">
    <property type="protein sequence ID" value="EOY08357.1"/>
    <property type="molecule type" value="Genomic_DNA"/>
</dbReference>
<keyword evidence="2" id="KW-1185">Reference proteome</keyword>
<dbReference type="Gramene" id="EOY08357">
    <property type="protein sequence ID" value="EOY08357"/>
    <property type="gene ID" value="TCM_022715"/>
</dbReference>
<dbReference type="HOGENOM" id="CLU_2214767_0_0_1"/>
<proteinExistence type="predicted"/>
<name>A0A061EVB3_THECC</name>
<evidence type="ECO:0000313" key="1">
    <source>
        <dbReference type="EMBL" id="EOY08357.1"/>
    </source>
</evidence>
<sequence>MLLILCHEPFRCHEASPLSSQAMPCESCSVLSPALPCGGCPVLSHTAKPFFSRLELCHGRGSAMLSRAVKPLFSHPKLCPTDVLPCLTLSDLSRACPFLSTNRIVGL</sequence>
<organism evidence="1 2">
    <name type="scientific">Theobroma cacao</name>
    <name type="common">Cacao</name>
    <name type="synonym">Cocoa</name>
    <dbReference type="NCBI Taxonomy" id="3641"/>
    <lineage>
        <taxon>Eukaryota</taxon>
        <taxon>Viridiplantae</taxon>
        <taxon>Streptophyta</taxon>
        <taxon>Embryophyta</taxon>
        <taxon>Tracheophyta</taxon>
        <taxon>Spermatophyta</taxon>
        <taxon>Magnoliopsida</taxon>
        <taxon>eudicotyledons</taxon>
        <taxon>Gunneridae</taxon>
        <taxon>Pentapetalae</taxon>
        <taxon>rosids</taxon>
        <taxon>malvids</taxon>
        <taxon>Malvales</taxon>
        <taxon>Malvaceae</taxon>
        <taxon>Byttnerioideae</taxon>
        <taxon>Theobroma</taxon>
    </lineage>
</organism>
<evidence type="ECO:0000313" key="2">
    <source>
        <dbReference type="Proteomes" id="UP000026915"/>
    </source>
</evidence>
<dbReference type="AlphaFoldDB" id="A0A061EVB3"/>
<dbReference type="Proteomes" id="UP000026915">
    <property type="component" value="Chromosome 5"/>
</dbReference>
<gene>
    <name evidence="1" type="ORF">TCM_022715</name>
</gene>
<protein>
    <submittedName>
        <fullName evidence="1">Uncharacterized protein</fullName>
    </submittedName>
</protein>
<accession>A0A061EVB3</accession>
<reference evidence="1 2" key="1">
    <citation type="journal article" date="2013" name="Genome Biol.">
        <title>The genome sequence of the most widely cultivated cacao type and its use to identify candidate genes regulating pod color.</title>
        <authorList>
            <person name="Motamayor J.C."/>
            <person name="Mockaitis K."/>
            <person name="Schmutz J."/>
            <person name="Haiminen N."/>
            <person name="Iii D.L."/>
            <person name="Cornejo O."/>
            <person name="Findley S.D."/>
            <person name="Zheng P."/>
            <person name="Utro F."/>
            <person name="Royaert S."/>
            <person name="Saski C."/>
            <person name="Jenkins J."/>
            <person name="Podicheti R."/>
            <person name="Zhao M."/>
            <person name="Scheffler B.E."/>
            <person name="Stack J.C."/>
            <person name="Feltus F.A."/>
            <person name="Mustiga G.M."/>
            <person name="Amores F."/>
            <person name="Phillips W."/>
            <person name="Marelli J.P."/>
            <person name="May G.D."/>
            <person name="Shapiro H."/>
            <person name="Ma J."/>
            <person name="Bustamante C.D."/>
            <person name="Schnell R.J."/>
            <person name="Main D."/>
            <person name="Gilbert D."/>
            <person name="Parida L."/>
            <person name="Kuhn D.N."/>
        </authorList>
    </citation>
    <scope>NUCLEOTIDE SEQUENCE [LARGE SCALE GENOMIC DNA]</scope>
    <source>
        <strain evidence="2">cv. Matina 1-6</strain>
    </source>
</reference>